<evidence type="ECO:0000256" key="2">
    <source>
        <dbReference type="SAM" id="Phobius"/>
    </source>
</evidence>
<dbReference type="EMBL" id="PRKW01000007">
    <property type="protein sequence ID" value="PPB47901.1"/>
    <property type="molecule type" value="Genomic_DNA"/>
</dbReference>
<dbReference type="RefSeq" id="WP_104122595.1">
    <property type="nucleotide sequence ID" value="NZ_PRKW01000007.1"/>
</dbReference>
<organism evidence="3 4">
    <name type="scientific">Arthrobacter pityocampae</name>
    <dbReference type="NCBI Taxonomy" id="547334"/>
    <lineage>
        <taxon>Bacteria</taxon>
        <taxon>Bacillati</taxon>
        <taxon>Actinomycetota</taxon>
        <taxon>Actinomycetes</taxon>
        <taxon>Micrococcales</taxon>
        <taxon>Micrococcaceae</taxon>
        <taxon>Arthrobacter</taxon>
    </lineage>
</organism>
<gene>
    <name evidence="3" type="ORF">C4K88_15615</name>
</gene>
<keyword evidence="2" id="KW-1133">Transmembrane helix</keyword>
<dbReference type="AlphaFoldDB" id="A0A2S5ITL3"/>
<dbReference type="OrthoDB" id="4955403at2"/>
<evidence type="ECO:0000313" key="4">
    <source>
        <dbReference type="Proteomes" id="UP000239297"/>
    </source>
</evidence>
<feature type="compositionally biased region" description="Pro residues" evidence="1">
    <location>
        <begin position="1"/>
        <end position="11"/>
    </location>
</feature>
<name>A0A2S5ITL3_9MICC</name>
<protein>
    <recommendedName>
        <fullName evidence="5">Multidrug ABC transporter ATPase</fullName>
    </recommendedName>
</protein>
<feature type="transmembrane region" description="Helical" evidence="2">
    <location>
        <begin position="33"/>
        <end position="58"/>
    </location>
</feature>
<keyword evidence="2" id="KW-0472">Membrane</keyword>
<feature type="transmembrane region" description="Helical" evidence="2">
    <location>
        <begin position="70"/>
        <end position="92"/>
    </location>
</feature>
<dbReference type="Proteomes" id="UP000239297">
    <property type="component" value="Unassembled WGS sequence"/>
</dbReference>
<keyword evidence="2" id="KW-0812">Transmembrane</keyword>
<evidence type="ECO:0008006" key="5">
    <source>
        <dbReference type="Google" id="ProtNLM"/>
    </source>
</evidence>
<proteinExistence type="predicted"/>
<sequence>MIPDDPAPNPTSRPSGDTAVPDGDPGRPSRGRFLVMVLAVAFAAVGLVSLAAILVTAFLQGTVWPGFVLASYFCLPIAFLLMVSLLIGSAVARRRS</sequence>
<comment type="caution">
    <text evidence="3">The sequence shown here is derived from an EMBL/GenBank/DDBJ whole genome shotgun (WGS) entry which is preliminary data.</text>
</comment>
<evidence type="ECO:0000256" key="1">
    <source>
        <dbReference type="SAM" id="MobiDB-lite"/>
    </source>
</evidence>
<feature type="region of interest" description="Disordered" evidence="1">
    <location>
        <begin position="1"/>
        <end position="26"/>
    </location>
</feature>
<keyword evidence="4" id="KW-1185">Reference proteome</keyword>
<reference evidence="3 4" key="1">
    <citation type="journal article" date="2014" name="Int. J. Syst. Evol. Microbiol.">
        <title>Arthrobacter pityocampae sp. nov., isolated from Thaumetopoea pityocampa (Lep., Thaumetopoeidae).</title>
        <authorList>
            <person name="Ince I.A."/>
            <person name="Demirbag Z."/>
            <person name="Kati H."/>
        </authorList>
    </citation>
    <scope>NUCLEOTIDE SEQUENCE [LARGE SCALE GENOMIC DNA]</scope>
    <source>
        <strain evidence="3 4">Tp2</strain>
    </source>
</reference>
<evidence type="ECO:0000313" key="3">
    <source>
        <dbReference type="EMBL" id="PPB47901.1"/>
    </source>
</evidence>
<accession>A0A2S5ITL3</accession>